<dbReference type="AlphaFoldDB" id="A0AAV1VQU3"/>
<evidence type="ECO:0000313" key="2">
    <source>
        <dbReference type="EMBL" id="CAL0299331.1"/>
    </source>
</evidence>
<reference evidence="2 3" key="1">
    <citation type="submission" date="2024-03" db="EMBL/GenBank/DDBJ databases">
        <authorList>
            <person name="Martinez-Hernandez J."/>
        </authorList>
    </citation>
    <scope>NUCLEOTIDE SEQUENCE [LARGE SCALE GENOMIC DNA]</scope>
</reference>
<dbReference type="EMBL" id="CAXHTB010000001">
    <property type="protein sequence ID" value="CAL0299331.1"/>
    <property type="molecule type" value="Genomic_DNA"/>
</dbReference>
<feature type="compositionally biased region" description="Polar residues" evidence="1">
    <location>
        <begin position="146"/>
        <end position="156"/>
    </location>
</feature>
<evidence type="ECO:0000256" key="1">
    <source>
        <dbReference type="SAM" id="MobiDB-lite"/>
    </source>
</evidence>
<dbReference type="Proteomes" id="UP001497480">
    <property type="component" value="Unassembled WGS sequence"/>
</dbReference>
<comment type="caution">
    <text evidence="2">The sequence shown here is derived from an EMBL/GenBank/DDBJ whole genome shotgun (WGS) entry which is preliminary data.</text>
</comment>
<sequence>MWVISASVSIGINVQVVETIDSVIETPGVNVGGEVNGPINEDVFGPWMLVQRIKPKHKLRGGNIDKGRNVSGDEKSLSPSELGSMCGVNLEKNCEDHLGSIIPTRSVANLHVLPSTAKKNRLSPVSYGYSEDINPLLASNELVGGKSSSEASTPTETIDIGL</sequence>
<gene>
    <name evidence="2" type="ORF">LLUT_LOCUS391</name>
</gene>
<name>A0AAV1VQU3_LUPLU</name>
<protein>
    <submittedName>
        <fullName evidence="2">Uncharacterized protein</fullName>
    </submittedName>
</protein>
<evidence type="ECO:0000313" key="3">
    <source>
        <dbReference type="Proteomes" id="UP001497480"/>
    </source>
</evidence>
<accession>A0AAV1VQU3</accession>
<proteinExistence type="predicted"/>
<keyword evidence="3" id="KW-1185">Reference proteome</keyword>
<organism evidence="2 3">
    <name type="scientific">Lupinus luteus</name>
    <name type="common">European yellow lupine</name>
    <dbReference type="NCBI Taxonomy" id="3873"/>
    <lineage>
        <taxon>Eukaryota</taxon>
        <taxon>Viridiplantae</taxon>
        <taxon>Streptophyta</taxon>
        <taxon>Embryophyta</taxon>
        <taxon>Tracheophyta</taxon>
        <taxon>Spermatophyta</taxon>
        <taxon>Magnoliopsida</taxon>
        <taxon>eudicotyledons</taxon>
        <taxon>Gunneridae</taxon>
        <taxon>Pentapetalae</taxon>
        <taxon>rosids</taxon>
        <taxon>fabids</taxon>
        <taxon>Fabales</taxon>
        <taxon>Fabaceae</taxon>
        <taxon>Papilionoideae</taxon>
        <taxon>50 kb inversion clade</taxon>
        <taxon>genistoids sensu lato</taxon>
        <taxon>core genistoids</taxon>
        <taxon>Genisteae</taxon>
        <taxon>Lupinus</taxon>
    </lineage>
</organism>
<feature type="region of interest" description="Disordered" evidence="1">
    <location>
        <begin position="143"/>
        <end position="162"/>
    </location>
</feature>